<dbReference type="EMBL" id="JABCRI010000022">
    <property type="protein sequence ID" value="KAF8379126.1"/>
    <property type="molecule type" value="Genomic_DNA"/>
</dbReference>
<sequence length="165" mass="18154">MAPRKKSGSALSKKSTLNLQSQPSKFGIQHFFERHTQNASSTSQNPKNVQTSQTTDTNNHSQDTPPANLPTATVASTITAKENSTEVSPEISKQVSLKRFKFSPGMLIKQSQDDGGDDVTWRISPVNERLQAVTRRMPEMIRVLADASRLNASNICHCSQKQACI</sequence>
<dbReference type="OMA" id="ASNICHC"/>
<dbReference type="Proteomes" id="UP000655225">
    <property type="component" value="Unassembled WGS sequence"/>
</dbReference>
<feature type="compositionally biased region" description="Polar residues" evidence="1">
    <location>
        <begin position="9"/>
        <end position="24"/>
    </location>
</feature>
<dbReference type="OrthoDB" id="1704329at2759"/>
<proteinExistence type="predicted"/>
<evidence type="ECO:0000313" key="3">
    <source>
        <dbReference type="Proteomes" id="UP000655225"/>
    </source>
</evidence>
<comment type="caution">
    <text evidence="2">The sequence shown here is derived from an EMBL/GenBank/DDBJ whole genome shotgun (WGS) entry which is preliminary data.</text>
</comment>
<name>A0A834YFL2_TETSI</name>
<reference evidence="2 3" key="1">
    <citation type="submission" date="2020-04" db="EMBL/GenBank/DDBJ databases">
        <title>Plant Genome Project.</title>
        <authorList>
            <person name="Zhang R.-G."/>
        </authorList>
    </citation>
    <scope>NUCLEOTIDE SEQUENCE [LARGE SCALE GENOMIC DNA]</scope>
    <source>
        <strain evidence="2">YNK0</strain>
        <tissue evidence="2">Leaf</tissue>
    </source>
</reference>
<feature type="compositionally biased region" description="Polar residues" evidence="1">
    <location>
        <begin position="37"/>
        <end position="86"/>
    </location>
</feature>
<evidence type="ECO:0000313" key="2">
    <source>
        <dbReference type="EMBL" id="KAF8379126.1"/>
    </source>
</evidence>
<feature type="region of interest" description="Disordered" evidence="1">
    <location>
        <begin position="1"/>
        <end position="86"/>
    </location>
</feature>
<gene>
    <name evidence="2" type="ORF">HHK36_028555</name>
</gene>
<dbReference type="AlphaFoldDB" id="A0A834YFL2"/>
<accession>A0A834YFL2</accession>
<organism evidence="2 3">
    <name type="scientific">Tetracentron sinense</name>
    <name type="common">Spur-leaf</name>
    <dbReference type="NCBI Taxonomy" id="13715"/>
    <lineage>
        <taxon>Eukaryota</taxon>
        <taxon>Viridiplantae</taxon>
        <taxon>Streptophyta</taxon>
        <taxon>Embryophyta</taxon>
        <taxon>Tracheophyta</taxon>
        <taxon>Spermatophyta</taxon>
        <taxon>Magnoliopsida</taxon>
        <taxon>Trochodendrales</taxon>
        <taxon>Trochodendraceae</taxon>
        <taxon>Tetracentron</taxon>
    </lineage>
</organism>
<evidence type="ECO:0000256" key="1">
    <source>
        <dbReference type="SAM" id="MobiDB-lite"/>
    </source>
</evidence>
<keyword evidence="3" id="KW-1185">Reference proteome</keyword>
<protein>
    <submittedName>
        <fullName evidence="2">Uncharacterized protein</fullName>
    </submittedName>
</protein>